<dbReference type="PANTHER" id="PTHR43190">
    <property type="entry name" value="N-ACETYL-D-GLUCOSAMINE KINASE"/>
    <property type="match status" value="1"/>
</dbReference>
<dbReference type="InterPro" id="IPR043129">
    <property type="entry name" value="ATPase_NBD"/>
</dbReference>
<protein>
    <submittedName>
        <fullName evidence="2">Glucosamine kinase</fullName>
    </submittedName>
</protein>
<dbReference type="CDD" id="cd24007">
    <property type="entry name" value="ASKHA_NBD_eukNAGK-like"/>
    <property type="match status" value="1"/>
</dbReference>
<dbReference type="GO" id="GO:0016301">
    <property type="term" value="F:kinase activity"/>
    <property type="evidence" value="ECO:0007669"/>
    <property type="project" value="UniProtKB-KW"/>
</dbReference>
<dbReference type="Pfam" id="PF01869">
    <property type="entry name" value="BcrAD_BadFG"/>
    <property type="match status" value="1"/>
</dbReference>
<dbReference type="OrthoDB" id="39947at2157"/>
<accession>A0A1N7CJL1</accession>
<dbReference type="Proteomes" id="UP000186914">
    <property type="component" value="Unassembled WGS sequence"/>
</dbReference>
<keyword evidence="3" id="KW-1185">Reference proteome</keyword>
<sequence length="322" mass="33927">MSNDVVVGLDGGGTRTRVAVADLDGHILGVAKRGGASTEFNDPKMARQNLREGVRTALADAEQSLGDVAALTAGVGSLNISDDYTSTEQALDIDGLACEPHVVTDEEIAHIGAFRTNPGIVAICGTGSLVFGITADGKQISNYDFIQYARAGAHNLGERALHAILGSETPVEWTLGDQLLDHWDCDSVPDLRMAVCDEDRFTNVPSGNPLDSVAPLITAAAEDGDLTAQTMCNDAIAEVVTGVRLVGGFLNNPVTVASAGSVLRSEYMSAEFRRQITDIEDYRVVEPAMSPVAGAVFDAIDRVTDTNDAVVEWLTDHAIGQA</sequence>
<dbReference type="SUPFAM" id="SSF53067">
    <property type="entry name" value="Actin-like ATPase domain"/>
    <property type="match status" value="2"/>
</dbReference>
<dbReference type="InterPro" id="IPR002731">
    <property type="entry name" value="ATPase_BadF"/>
</dbReference>
<keyword evidence="2" id="KW-0418">Kinase</keyword>
<dbReference type="AlphaFoldDB" id="A0A1N7CJL1"/>
<organism evidence="2 3">
    <name type="scientific">Haladaptatus litoreus</name>
    <dbReference type="NCBI Taxonomy" id="553468"/>
    <lineage>
        <taxon>Archaea</taxon>
        <taxon>Methanobacteriati</taxon>
        <taxon>Methanobacteriota</taxon>
        <taxon>Stenosarchaea group</taxon>
        <taxon>Halobacteria</taxon>
        <taxon>Halobacteriales</taxon>
        <taxon>Haladaptataceae</taxon>
        <taxon>Haladaptatus</taxon>
    </lineage>
</organism>
<dbReference type="InterPro" id="IPR052519">
    <property type="entry name" value="Euk-type_GlcNAc_Kinase"/>
</dbReference>
<dbReference type="PANTHER" id="PTHR43190:SF3">
    <property type="entry name" value="N-ACETYL-D-GLUCOSAMINE KINASE"/>
    <property type="match status" value="1"/>
</dbReference>
<gene>
    <name evidence="2" type="ORF">SAMN05421858_3052</name>
</gene>
<reference evidence="3" key="1">
    <citation type="submission" date="2017-01" db="EMBL/GenBank/DDBJ databases">
        <authorList>
            <person name="Varghese N."/>
            <person name="Submissions S."/>
        </authorList>
    </citation>
    <scope>NUCLEOTIDE SEQUENCE [LARGE SCALE GENOMIC DNA]</scope>
    <source>
        <strain evidence="3">CGMCC 1.7737</strain>
    </source>
</reference>
<name>A0A1N7CJL1_9EURY</name>
<proteinExistence type="predicted"/>
<dbReference type="Gene3D" id="3.30.420.40">
    <property type="match status" value="2"/>
</dbReference>
<dbReference type="EMBL" id="FTNO01000003">
    <property type="protein sequence ID" value="SIR63811.1"/>
    <property type="molecule type" value="Genomic_DNA"/>
</dbReference>
<evidence type="ECO:0000259" key="1">
    <source>
        <dbReference type="Pfam" id="PF01869"/>
    </source>
</evidence>
<keyword evidence="2" id="KW-0808">Transferase</keyword>
<evidence type="ECO:0000313" key="2">
    <source>
        <dbReference type="EMBL" id="SIR63811.1"/>
    </source>
</evidence>
<evidence type="ECO:0000313" key="3">
    <source>
        <dbReference type="Proteomes" id="UP000186914"/>
    </source>
</evidence>
<dbReference type="RefSeq" id="WP_076431026.1">
    <property type="nucleotide sequence ID" value="NZ_FTNO01000003.1"/>
</dbReference>
<feature type="domain" description="ATPase BadF/BadG/BcrA/BcrD type" evidence="1">
    <location>
        <begin position="7"/>
        <end position="139"/>
    </location>
</feature>